<dbReference type="SUPFAM" id="SSF52374">
    <property type="entry name" value="Nucleotidylyl transferase"/>
    <property type="match status" value="1"/>
</dbReference>
<organism evidence="6">
    <name type="scientific">marine sediment metagenome</name>
    <dbReference type="NCBI Taxonomy" id="412755"/>
    <lineage>
        <taxon>unclassified sequences</taxon>
        <taxon>metagenomes</taxon>
        <taxon>ecological metagenomes</taxon>
    </lineage>
</organism>
<dbReference type="PANTHER" id="PTHR43311:SF2">
    <property type="entry name" value="GLUTAMATE--TRNA LIGASE, MITOCHONDRIAL-RELATED"/>
    <property type="match status" value="1"/>
</dbReference>
<dbReference type="GO" id="GO:0008270">
    <property type="term" value="F:zinc ion binding"/>
    <property type="evidence" value="ECO:0007669"/>
    <property type="project" value="InterPro"/>
</dbReference>
<keyword evidence="3" id="KW-0067">ATP-binding</keyword>
<dbReference type="InterPro" id="IPR014729">
    <property type="entry name" value="Rossmann-like_a/b/a_fold"/>
</dbReference>
<dbReference type="InterPro" id="IPR033910">
    <property type="entry name" value="GluRS_core"/>
</dbReference>
<dbReference type="InterPro" id="IPR020058">
    <property type="entry name" value="Glu/Gln-tRNA-synth_Ib_cat-dom"/>
</dbReference>
<proteinExistence type="predicted"/>
<keyword evidence="1" id="KW-0436">Ligase</keyword>
<evidence type="ECO:0000256" key="1">
    <source>
        <dbReference type="ARBA" id="ARBA00022598"/>
    </source>
</evidence>
<name>X0XNM2_9ZZZZ</name>
<evidence type="ECO:0000313" key="6">
    <source>
        <dbReference type="EMBL" id="GAG44790.1"/>
    </source>
</evidence>
<dbReference type="GO" id="GO:0005829">
    <property type="term" value="C:cytosol"/>
    <property type="evidence" value="ECO:0007669"/>
    <property type="project" value="TreeGrafter"/>
</dbReference>
<dbReference type="InterPro" id="IPR049940">
    <property type="entry name" value="GluQ/Sye"/>
</dbReference>
<dbReference type="AlphaFoldDB" id="X0XNM2"/>
<comment type="caution">
    <text evidence="6">The sequence shown here is derived from an EMBL/GenBank/DDBJ whole genome shotgun (WGS) entry which is preliminary data.</text>
</comment>
<protein>
    <recommendedName>
        <fullName evidence="5">Glutamyl/glutaminyl-tRNA synthetase class Ib catalytic domain-containing protein</fullName>
    </recommendedName>
</protein>
<feature type="non-terminal residue" evidence="6">
    <location>
        <position position="236"/>
    </location>
</feature>
<dbReference type="GO" id="GO:0006424">
    <property type="term" value="P:glutamyl-tRNA aminoacylation"/>
    <property type="evidence" value="ECO:0007669"/>
    <property type="project" value="InterPro"/>
</dbReference>
<dbReference type="GO" id="GO:0004818">
    <property type="term" value="F:glutamate-tRNA ligase activity"/>
    <property type="evidence" value="ECO:0007669"/>
    <property type="project" value="TreeGrafter"/>
</dbReference>
<evidence type="ECO:0000256" key="3">
    <source>
        <dbReference type="ARBA" id="ARBA00022840"/>
    </source>
</evidence>
<sequence>CAIFPIEKMVRVRFAPSPTGHLHIGAARTAIYNWLFARHHGGSFILRIEDTDFERSSEEMTAGILAGLKWLGLDWDEKPVFQSQRIKLYQEKAAELVKKGAAYYCSEGSSKAVRFKVPDEDVFYKDLIHGPISVQSNNIEDFVLLRSNGLPTYHLSVVVDDIDLGITHVIRGDDHISNTPKQILLYRALGASPPEFAHQSLIFGPDKKKLSKRHGVTSVLQFRDMGILPLALFNYL</sequence>
<gene>
    <name evidence="6" type="ORF">S01H1_76545</name>
</gene>
<dbReference type="CDD" id="cd00808">
    <property type="entry name" value="GluRS_core"/>
    <property type="match status" value="1"/>
</dbReference>
<evidence type="ECO:0000256" key="2">
    <source>
        <dbReference type="ARBA" id="ARBA00022741"/>
    </source>
</evidence>
<dbReference type="PANTHER" id="PTHR43311">
    <property type="entry name" value="GLUTAMATE--TRNA LIGASE"/>
    <property type="match status" value="1"/>
</dbReference>
<evidence type="ECO:0000256" key="4">
    <source>
        <dbReference type="ARBA" id="ARBA00023146"/>
    </source>
</evidence>
<dbReference type="EMBL" id="BARS01051375">
    <property type="protein sequence ID" value="GAG44790.1"/>
    <property type="molecule type" value="Genomic_DNA"/>
</dbReference>
<keyword evidence="4" id="KW-0030">Aminoacyl-tRNA synthetase</keyword>
<dbReference type="GO" id="GO:0005524">
    <property type="term" value="F:ATP binding"/>
    <property type="evidence" value="ECO:0007669"/>
    <property type="project" value="UniProtKB-KW"/>
</dbReference>
<dbReference type="Pfam" id="PF00749">
    <property type="entry name" value="tRNA-synt_1c"/>
    <property type="match status" value="1"/>
</dbReference>
<feature type="non-terminal residue" evidence="6">
    <location>
        <position position="1"/>
    </location>
</feature>
<dbReference type="InterPro" id="IPR000924">
    <property type="entry name" value="Glu/Gln-tRNA-synth"/>
</dbReference>
<dbReference type="Gene3D" id="3.40.50.620">
    <property type="entry name" value="HUPs"/>
    <property type="match status" value="2"/>
</dbReference>
<feature type="domain" description="Glutamyl/glutaminyl-tRNA synthetase class Ib catalytic" evidence="5">
    <location>
        <begin position="9"/>
        <end position="107"/>
    </location>
</feature>
<keyword evidence="2" id="KW-0547">Nucleotide-binding</keyword>
<evidence type="ECO:0000259" key="5">
    <source>
        <dbReference type="Pfam" id="PF00749"/>
    </source>
</evidence>
<reference evidence="6" key="1">
    <citation type="journal article" date="2014" name="Front. Microbiol.">
        <title>High frequency of phylogenetically diverse reductive dehalogenase-homologous genes in deep subseafloor sedimentary metagenomes.</title>
        <authorList>
            <person name="Kawai M."/>
            <person name="Futagami T."/>
            <person name="Toyoda A."/>
            <person name="Takaki Y."/>
            <person name="Nishi S."/>
            <person name="Hori S."/>
            <person name="Arai W."/>
            <person name="Tsubouchi T."/>
            <person name="Morono Y."/>
            <person name="Uchiyama I."/>
            <person name="Ito T."/>
            <person name="Fujiyama A."/>
            <person name="Inagaki F."/>
            <person name="Takami H."/>
        </authorList>
    </citation>
    <scope>NUCLEOTIDE SEQUENCE</scope>
    <source>
        <strain evidence="6">Expedition CK06-06</strain>
    </source>
</reference>
<accession>X0XNM2</accession>
<dbReference type="PRINTS" id="PR00987">
    <property type="entry name" value="TRNASYNTHGLU"/>
</dbReference>